<dbReference type="SUPFAM" id="SSF47986">
    <property type="entry name" value="DEATH domain"/>
    <property type="match status" value="1"/>
</dbReference>
<dbReference type="EMBL" id="JAXCGZ010009517">
    <property type="protein sequence ID" value="KAK7076900.1"/>
    <property type="molecule type" value="Genomic_DNA"/>
</dbReference>
<organism evidence="2 3">
    <name type="scientific">Halocaridina rubra</name>
    <name type="common">Hawaiian red shrimp</name>
    <dbReference type="NCBI Taxonomy" id="373956"/>
    <lineage>
        <taxon>Eukaryota</taxon>
        <taxon>Metazoa</taxon>
        <taxon>Ecdysozoa</taxon>
        <taxon>Arthropoda</taxon>
        <taxon>Crustacea</taxon>
        <taxon>Multicrustacea</taxon>
        <taxon>Malacostraca</taxon>
        <taxon>Eumalacostraca</taxon>
        <taxon>Eucarida</taxon>
        <taxon>Decapoda</taxon>
        <taxon>Pleocyemata</taxon>
        <taxon>Caridea</taxon>
        <taxon>Atyoidea</taxon>
        <taxon>Atyidae</taxon>
        <taxon>Halocaridina</taxon>
    </lineage>
</organism>
<dbReference type="AlphaFoldDB" id="A0AAN9A9D4"/>
<protein>
    <recommendedName>
        <fullName evidence="1">Death domain-containing protein</fullName>
    </recommendedName>
</protein>
<reference evidence="2 3" key="1">
    <citation type="submission" date="2023-11" db="EMBL/GenBank/DDBJ databases">
        <title>Halocaridina rubra genome assembly.</title>
        <authorList>
            <person name="Smith C."/>
        </authorList>
    </citation>
    <scope>NUCLEOTIDE SEQUENCE [LARGE SCALE GENOMIC DNA]</scope>
    <source>
        <strain evidence="2">EP-1</strain>
        <tissue evidence="2">Whole</tissue>
    </source>
</reference>
<evidence type="ECO:0000313" key="3">
    <source>
        <dbReference type="Proteomes" id="UP001381693"/>
    </source>
</evidence>
<evidence type="ECO:0000259" key="1">
    <source>
        <dbReference type="Pfam" id="PF00531"/>
    </source>
</evidence>
<dbReference type="Proteomes" id="UP001381693">
    <property type="component" value="Unassembled WGS sequence"/>
</dbReference>
<dbReference type="Pfam" id="PF00531">
    <property type="entry name" value="Death"/>
    <property type="match status" value="1"/>
</dbReference>
<proteinExistence type="predicted"/>
<dbReference type="CDD" id="cd01670">
    <property type="entry name" value="Death"/>
    <property type="match status" value="1"/>
</dbReference>
<accession>A0AAN9A9D4</accession>
<dbReference type="InterPro" id="IPR011029">
    <property type="entry name" value="DEATH-like_dom_sf"/>
</dbReference>
<comment type="caution">
    <text evidence="2">The sequence shown here is derived from an EMBL/GenBank/DDBJ whole genome shotgun (WGS) entry which is preliminary data.</text>
</comment>
<feature type="domain" description="Death" evidence="1">
    <location>
        <begin position="131"/>
        <end position="197"/>
    </location>
</feature>
<dbReference type="GO" id="GO:0007165">
    <property type="term" value="P:signal transduction"/>
    <property type="evidence" value="ECO:0007669"/>
    <property type="project" value="InterPro"/>
</dbReference>
<sequence>MKYAALKDEICNVWLPVSPQEMDQIRIALLELSTSSFELPRMRDIYRCTDLASALFLLEKWKILTPNKVDVLLRLSEVVGQHAEMVRNCIQQYKQQNLSCNDGIKMPARAYQRPNNVNQLYLNICEYLSEDLRGRWIDLARTLSLSDLASDLQRSPLRQKDRIYQVLEEHYNRSGNSAISHLLQALERCSLIRQRDHILRHFVVGSE</sequence>
<keyword evidence="3" id="KW-1185">Reference proteome</keyword>
<dbReference type="InterPro" id="IPR000488">
    <property type="entry name" value="Death_dom"/>
</dbReference>
<dbReference type="Gene3D" id="1.10.533.10">
    <property type="entry name" value="Death Domain, Fas"/>
    <property type="match status" value="1"/>
</dbReference>
<name>A0AAN9A9D4_HALRR</name>
<evidence type="ECO:0000313" key="2">
    <source>
        <dbReference type="EMBL" id="KAK7076900.1"/>
    </source>
</evidence>
<gene>
    <name evidence="2" type="ORF">SK128_025628</name>
</gene>